<name>A0A915Q5Q0_9BILA</name>
<dbReference type="AlphaFoldDB" id="A0A915Q5Q0"/>
<protein>
    <recommendedName>
        <fullName evidence="8">Oligomycin sensitivity conferral protein</fullName>
    </recommendedName>
</protein>
<evidence type="ECO:0000256" key="4">
    <source>
        <dbReference type="ARBA" id="ARBA00022781"/>
    </source>
</evidence>
<keyword evidence="4" id="KW-0375">Hydrogen ion transport</keyword>
<evidence type="ECO:0000256" key="5">
    <source>
        <dbReference type="ARBA" id="ARBA00023065"/>
    </source>
</evidence>
<proteinExistence type="inferred from homology"/>
<dbReference type="Pfam" id="PF00213">
    <property type="entry name" value="OSCP"/>
    <property type="match status" value="1"/>
</dbReference>
<evidence type="ECO:0000313" key="10">
    <source>
        <dbReference type="WBParaSite" id="sdigi.contig82.g3888.t1"/>
    </source>
</evidence>
<evidence type="ECO:0000256" key="1">
    <source>
        <dbReference type="ARBA" id="ARBA00004370"/>
    </source>
</evidence>
<evidence type="ECO:0000256" key="6">
    <source>
        <dbReference type="ARBA" id="ARBA00023136"/>
    </source>
</evidence>
<evidence type="ECO:0000256" key="8">
    <source>
        <dbReference type="ARBA" id="ARBA00033369"/>
    </source>
</evidence>
<sequence>MFRRCMSLTTTFRAAEHTVRSPIQVHGIEGRYAEALYSAGVKDKNLDAIDKDFKSLQSLYKSSTKFKACLVGGIWTQTLTN</sequence>
<accession>A0A915Q5Q0</accession>
<dbReference type="Gene3D" id="1.10.520.20">
    <property type="entry name" value="N-terminal domain of the delta subunit of the F1F0-ATP synthase"/>
    <property type="match status" value="1"/>
</dbReference>
<dbReference type="GO" id="GO:0046933">
    <property type="term" value="F:proton-transporting ATP synthase activity, rotational mechanism"/>
    <property type="evidence" value="ECO:0007669"/>
    <property type="project" value="InterPro"/>
</dbReference>
<organism evidence="9 10">
    <name type="scientific">Setaria digitata</name>
    <dbReference type="NCBI Taxonomy" id="48799"/>
    <lineage>
        <taxon>Eukaryota</taxon>
        <taxon>Metazoa</taxon>
        <taxon>Ecdysozoa</taxon>
        <taxon>Nematoda</taxon>
        <taxon>Chromadorea</taxon>
        <taxon>Rhabditida</taxon>
        <taxon>Spirurina</taxon>
        <taxon>Spiruromorpha</taxon>
        <taxon>Filarioidea</taxon>
        <taxon>Setariidae</taxon>
        <taxon>Setaria</taxon>
    </lineage>
</organism>
<evidence type="ECO:0000256" key="3">
    <source>
        <dbReference type="ARBA" id="ARBA00022448"/>
    </source>
</evidence>
<comment type="subcellular location">
    <subcellularLocation>
        <location evidence="1">Membrane</location>
    </subcellularLocation>
</comment>
<dbReference type="Proteomes" id="UP000887581">
    <property type="component" value="Unplaced"/>
</dbReference>
<evidence type="ECO:0000256" key="7">
    <source>
        <dbReference type="ARBA" id="ARBA00023310"/>
    </source>
</evidence>
<keyword evidence="9" id="KW-1185">Reference proteome</keyword>
<reference evidence="10" key="1">
    <citation type="submission" date="2022-11" db="UniProtKB">
        <authorList>
            <consortium name="WormBaseParasite"/>
        </authorList>
    </citation>
    <scope>IDENTIFICATION</scope>
</reference>
<dbReference type="WBParaSite" id="sdigi.contig82.g3888.t1">
    <property type="protein sequence ID" value="sdigi.contig82.g3888.t1"/>
    <property type="gene ID" value="sdigi.contig82.g3888"/>
</dbReference>
<dbReference type="InterPro" id="IPR026015">
    <property type="entry name" value="ATP_synth_OSCP/delta_N_sf"/>
</dbReference>
<dbReference type="GO" id="GO:0016020">
    <property type="term" value="C:membrane"/>
    <property type="evidence" value="ECO:0007669"/>
    <property type="project" value="UniProtKB-SubCell"/>
</dbReference>
<keyword evidence="3" id="KW-0813">Transport</keyword>
<keyword evidence="7" id="KW-0066">ATP synthesis</keyword>
<dbReference type="SUPFAM" id="SSF47928">
    <property type="entry name" value="N-terminal domain of the delta subunit of the F1F0-ATP synthase"/>
    <property type="match status" value="1"/>
</dbReference>
<keyword evidence="5" id="KW-0406">Ion transport</keyword>
<dbReference type="InterPro" id="IPR000711">
    <property type="entry name" value="ATPase_OSCP/dsu"/>
</dbReference>
<evidence type="ECO:0000313" key="9">
    <source>
        <dbReference type="Proteomes" id="UP000887581"/>
    </source>
</evidence>
<comment type="similarity">
    <text evidence="2">Belongs to the ATPase delta chain family.</text>
</comment>
<keyword evidence="6" id="KW-0472">Membrane</keyword>
<evidence type="ECO:0000256" key="2">
    <source>
        <dbReference type="ARBA" id="ARBA00007046"/>
    </source>
</evidence>